<evidence type="ECO:0000313" key="5">
    <source>
        <dbReference type="Proteomes" id="UP001169063"/>
    </source>
</evidence>
<dbReference type="Proteomes" id="UP001169063">
    <property type="component" value="Unassembled WGS sequence"/>
</dbReference>
<reference evidence="4" key="1">
    <citation type="submission" date="2023-07" db="EMBL/GenBank/DDBJ databases">
        <title>Brevundimonas soil sp. nov., isolated from the soil of chemical plant.</title>
        <authorList>
            <person name="Wu N."/>
        </authorList>
    </citation>
    <scope>NUCLEOTIDE SEQUENCE</scope>
    <source>
        <strain evidence="4">XZ-24</strain>
    </source>
</reference>
<evidence type="ECO:0000256" key="2">
    <source>
        <dbReference type="ARBA" id="ARBA00022691"/>
    </source>
</evidence>
<dbReference type="Gene3D" id="3.40.50.150">
    <property type="entry name" value="Vaccinia Virus protein VP39"/>
    <property type="match status" value="1"/>
</dbReference>
<dbReference type="EMBL" id="JAUKTR010000001">
    <property type="protein sequence ID" value="MDO1558220.1"/>
    <property type="molecule type" value="Genomic_DNA"/>
</dbReference>
<evidence type="ECO:0000313" key="4">
    <source>
        <dbReference type="EMBL" id="MDO1558220.1"/>
    </source>
</evidence>
<sequence>MGQADQAPSVNAFSRDRLLGGRVLLDQPKGGYRAGMDAALLAAACPAAPGERVLDVGSGAGAVLVQLAARRPEVQLTGLEREPALAALSQANAALNGMEGRLEALTGDAFRPFTALERAPFDWVLTNPPFFDGEAAIRGPAPARRSAWIADEGLRPWLAFMLKAVKQNGRLVIVHRADRLGDILSGLAEKCGSFAVRPVHAYADEPAKRVLVLAIKSGKAPLRLLPPLVLHDRSGGKHTPEAEAILRGEAALGWD</sequence>
<dbReference type="InterPro" id="IPR050210">
    <property type="entry name" value="tRNA_Adenine-N(6)_MTase"/>
</dbReference>
<keyword evidence="1 4" id="KW-0489">Methyltransferase</keyword>
<dbReference type="GO" id="GO:0032259">
    <property type="term" value="P:methylation"/>
    <property type="evidence" value="ECO:0007669"/>
    <property type="project" value="UniProtKB-KW"/>
</dbReference>
<evidence type="ECO:0000259" key="3">
    <source>
        <dbReference type="Pfam" id="PF05175"/>
    </source>
</evidence>
<protein>
    <submittedName>
        <fullName evidence="4">Methyltransferase</fullName>
    </submittedName>
</protein>
<dbReference type="InterPro" id="IPR002052">
    <property type="entry name" value="DNA_methylase_N6_adenine_CS"/>
</dbReference>
<keyword evidence="5" id="KW-1185">Reference proteome</keyword>
<gene>
    <name evidence="4" type="ORF">Q0812_02085</name>
</gene>
<dbReference type="GO" id="GO:0008168">
    <property type="term" value="F:methyltransferase activity"/>
    <property type="evidence" value="ECO:0007669"/>
    <property type="project" value="UniProtKB-KW"/>
</dbReference>
<keyword evidence="2" id="KW-0949">S-adenosyl-L-methionine</keyword>
<dbReference type="Pfam" id="PF05175">
    <property type="entry name" value="MTS"/>
    <property type="match status" value="1"/>
</dbReference>
<name>A0ABT8SI25_9CAUL</name>
<evidence type="ECO:0000256" key="1">
    <source>
        <dbReference type="ARBA" id="ARBA00022603"/>
    </source>
</evidence>
<proteinExistence type="predicted"/>
<organism evidence="4 5">
    <name type="scientific">Peiella sedimenti</name>
    <dbReference type="NCBI Taxonomy" id="3061083"/>
    <lineage>
        <taxon>Bacteria</taxon>
        <taxon>Pseudomonadati</taxon>
        <taxon>Pseudomonadota</taxon>
        <taxon>Alphaproteobacteria</taxon>
        <taxon>Caulobacterales</taxon>
        <taxon>Caulobacteraceae</taxon>
        <taxon>Peiella</taxon>
    </lineage>
</organism>
<dbReference type="InterPro" id="IPR029063">
    <property type="entry name" value="SAM-dependent_MTases_sf"/>
</dbReference>
<keyword evidence="1 4" id="KW-0808">Transferase</keyword>
<dbReference type="PROSITE" id="PS00092">
    <property type="entry name" value="N6_MTASE"/>
    <property type="match status" value="1"/>
</dbReference>
<dbReference type="PANTHER" id="PTHR47739:SF1">
    <property type="entry name" value="TRNA1(VAL) (ADENINE(37)-N6)-METHYLTRANSFERASE"/>
    <property type="match status" value="1"/>
</dbReference>
<dbReference type="RefSeq" id="WP_302108640.1">
    <property type="nucleotide sequence ID" value="NZ_JAUKTR010000001.1"/>
</dbReference>
<feature type="domain" description="Methyltransferase small" evidence="3">
    <location>
        <begin position="38"/>
        <end position="135"/>
    </location>
</feature>
<dbReference type="InterPro" id="IPR007848">
    <property type="entry name" value="Small_mtfrase_dom"/>
</dbReference>
<dbReference type="CDD" id="cd02440">
    <property type="entry name" value="AdoMet_MTases"/>
    <property type="match status" value="1"/>
</dbReference>
<dbReference type="SUPFAM" id="SSF53335">
    <property type="entry name" value="S-adenosyl-L-methionine-dependent methyltransferases"/>
    <property type="match status" value="1"/>
</dbReference>
<comment type="caution">
    <text evidence="4">The sequence shown here is derived from an EMBL/GenBank/DDBJ whole genome shotgun (WGS) entry which is preliminary data.</text>
</comment>
<accession>A0ABT8SI25</accession>
<dbReference type="PANTHER" id="PTHR47739">
    <property type="entry name" value="TRNA1(VAL) (ADENINE(37)-N6)-METHYLTRANSFERASE"/>
    <property type="match status" value="1"/>
</dbReference>